<feature type="region of interest" description="Disordered" evidence="1">
    <location>
        <begin position="615"/>
        <end position="634"/>
    </location>
</feature>
<feature type="compositionally biased region" description="Gly residues" evidence="1">
    <location>
        <begin position="460"/>
        <end position="472"/>
    </location>
</feature>
<feature type="compositionally biased region" description="Low complexity" evidence="1">
    <location>
        <begin position="442"/>
        <end position="459"/>
    </location>
</feature>
<feature type="compositionally biased region" description="Low complexity" evidence="1">
    <location>
        <begin position="1148"/>
        <end position="1167"/>
    </location>
</feature>
<reference evidence="3" key="1">
    <citation type="journal article" date="2020" name="bioRxiv">
        <title>Comparative genomics of Chlamydomonas.</title>
        <authorList>
            <person name="Craig R.J."/>
            <person name="Hasan A.R."/>
            <person name="Ness R.W."/>
            <person name="Keightley P.D."/>
        </authorList>
    </citation>
    <scope>NUCLEOTIDE SEQUENCE</scope>
    <source>
        <strain evidence="3">CCAP 11/70</strain>
    </source>
</reference>
<evidence type="ECO:0000313" key="4">
    <source>
        <dbReference type="Proteomes" id="UP000612055"/>
    </source>
</evidence>
<evidence type="ECO:0000256" key="2">
    <source>
        <dbReference type="SAM" id="Phobius"/>
    </source>
</evidence>
<feature type="compositionally biased region" description="Gly residues" evidence="1">
    <location>
        <begin position="1256"/>
        <end position="1268"/>
    </location>
</feature>
<feature type="compositionally biased region" description="Low complexity" evidence="1">
    <location>
        <begin position="356"/>
        <end position="366"/>
    </location>
</feature>
<feature type="region of interest" description="Disordered" evidence="1">
    <location>
        <begin position="1144"/>
        <end position="1171"/>
    </location>
</feature>
<feature type="transmembrane region" description="Helical" evidence="2">
    <location>
        <begin position="736"/>
        <end position="755"/>
    </location>
</feature>
<feature type="region of interest" description="Disordered" evidence="1">
    <location>
        <begin position="279"/>
        <end position="319"/>
    </location>
</feature>
<feature type="compositionally biased region" description="Gly residues" evidence="1">
    <location>
        <begin position="894"/>
        <end position="906"/>
    </location>
</feature>
<feature type="region of interest" description="Disordered" evidence="1">
    <location>
        <begin position="1"/>
        <end position="49"/>
    </location>
</feature>
<evidence type="ECO:0000313" key="3">
    <source>
        <dbReference type="EMBL" id="KAG2484747.1"/>
    </source>
</evidence>
<comment type="caution">
    <text evidence="3">The sequence shown here is derived from an EMBL/GenBank/DDBJ whole genome shotgun (WGS) entry which is preliminary data.</text>
</comment>
<proteinExistence type="predicted"/>
<protein>
    <submittedName>
        <fullName evidence="3">Uncharacterized protein</fullName>
    </submittedName>
</protein>
<name>A0A835XKB3_9CHLO</name>
<feature type="region of interest" description="Disordered" evidence="1">
    <location>
        <begin position="894"/>
        <end position="945"/>
    </location>
</feature>
<feature type="region of interest" description="Disordered" evidence="1">
    <location>
        <begin position="347"/>
        <end position="388"/>
    </location>
</feature>
<feature type="transmembrane region" description="Helical" evidence="2">
    <location>
        <begin position="1114"/>
        <end position="1136"/>
    </location>
</feature>
<feature type="compositionally biased region" description="Gly residues" evidence="1">
    <location>
        <begin position="480"/>
        <end position="492"/>
    </location>
</feature>
<keyword evidence="4" id="KW-1185">Reference proteome</keyword>
<feature type="transmembrane region" description="Helical" evidence="2">
    <location>
        <begin position="1011"/>
        <end position="1030"/>
    </location>
</feature>
<keyword evidence="2" id="KW-0472">Membrane</keyword>
<dbReference type="EMBL" id="JAEHOE010000143">
    <property type="protein sequence ID" value="KAG2484747.1"/>
    <property type="molecule type" value="Genomic_DNA"/>
</dbReference>
<sequence>MDGSGTAADGVDAEAAEQQDRSSGAGPSRPGVAPARSLNHGSGAVPGPSPHVTTGMAVMVPYQPVVNLFIINCWLPAVRPSDAAPGYTERLRRRLELRLGVFLGAVHLRNAPRGNTPGCEVLLDAYMPAPGSSTGGNGSGTGGGGAMYGSFPGRRRAAFAAAEPRWGGGGAAAGPGPMLGDDATAAGFGGVLRGGALQSDPWRRPRGPAGGAGPAAVAAAAGAAAAAGSALSGEALALTWVEVQWELLRRDRWGGAFWAAVGRQVAALTSEAVTAAAGRAPWRRAHGQGSGPSSGSGVVERPAASDAGRPHAQVQLQAHTQAAPRIVGVGPRVLLLPPGSACVGTGAGTSTGSGGDAASTSCSSSAPPLPFDSAAPPLPPHRHHHQDGANAHVAVRLALGGRGGPGLEAGTPAEARSGALAGWQVALRRPLGCVSAPAASLASASRPDRQPAAADDAGAAAGGGGGRGGASGGSSARGAAAGGEGRRGGAAVGGQREGRRAAPPVPASKRLDVGALCAELLRWGPGVVAGDPAEAAPGPSGPCERGNGAGTSTTPASGGGAGGDAGCGGGGGASGTCSGGPELLLLDLRSTAWAGGGAGGGGGGEGVVGGSGGAGGGAAGAGGGGQGPGAAAQQRPVPLVAMDDSEIVRELQAAIATPYDTISPAVDELLLDLGLFVQALAALRPPASHALSLVAGRPGLSATSAGTLASRLPPCSRCGAGSSAPGGRPMDFRGSLVAVLVAWLTWLFAAIVGLWRPRLRRCGPSRAPGAQTCGTPGSAAVLTGRHATGSRAVAEQSGGIALDGPGDESGQSGSAVQPGPAGSDACPLCAWRAVEAVQRRLLPLQVLLSLGTGLLRYTVALRLYRTASYVASGVDELQRIAVLQGLMARLAGGADSGGDGDAGNGEGSSEQDQARGHGIRTDAVSSASEGDESEQETGEGRRGTGGFLRLWPSRAAAGAASASAGSRGGGAASTTAAGAGAGGWASRLWRRATRPWSNPALRTQRDFARDWALFWDVMLGCVCVVSSWLVEWVEDAFRGAAGLGRTVVHLLARPLGPLLASLGLGLPEARLGPAGPQVTGSSADAGAEAAGSWGDAASAGAQARGGIGAQERSALAQFLIGALPVMGFLWIWYVCYLRDRRESEGRQRPTTARSRYAAAASSSPSSGRGRGTALRRRVERWLGRDAYGLIEDCVVWAVMLHVGYVTLPYAASHAARVLVPPSLAARLRPLLAPLGPAWRALGLLLSWGHGPVTGAGGSDAGADGSEGAGGREARSGAAGTMGSGAEAEQALWEWVDWLVMGACGGYVLYRMLVPRWEVRRAAPARGGGARDRRGLGGLAVARRAGALGPAAAAP</sequence>
<feature type="region of interest" description="Disordered" evidence="1">
    <location>
        <begin position="1256"/>
        <end position="1280"/>
    </location>
</feature>
<feature type="compositionally biased region" description="Gly residues" evidence="1">
    <location>
        <begin position="615"/>
        <end position="628"/>
    </location>
</feature>
<keyword evidence="2" id="KW-0812">Transmembrane</keyword>
<keyword evidence="2" id="KW-1133">Transmembrane helix</keyword>
<feature type="region of interest" description="Disordered" evidence="1">
    <location>
        <begin position="442"/>
        <end position="506"/>
    </location>
</feature>
<gene>
    <name evidence="3" type="ORF">HYH03_016494</name>
</gene>
<feature type="region of interest" description="Disordered" evidence="1">
    <location>
        <begin position="798"/>
        <end position="819"/>
    </location>
</feature>
<feature type="region of interest" description="Disordered" evidence="1">
    <location>
        <begin position="531"/>
        <end position="560"/>
    </location>
</feature>
<dbReference type="Proteomes" id="UP000612055">
    <property type="component" value="Unassembled WGS sequence"/>
</dbReference>
<accession>A0A835XKB3</accession>
<organism evidence="3 4">
    <name type="scientific">Edaphochlamys debaryana</name>
    <dbReference type="NCBI Taxonomy" id="47281"/>
    <lineage>
        <taxon>Eukaryota</taxon>
        <taxon>Viridiplantae</taxon>
        <taxon>Chlorophyta</taxon>
        <taxon>core chlorophytes</taxon>
        <taxon>Chlorophyceae</taxon>
        <taxon>CS clade</taxon>
        <taxon>Chlamydomonadales</taxon>
        <taxon>Chlamydomonadales incertae sedis</taxon>
        <taxon>Edaphochlamys</taxon>
    </lineage>
</organism>
<evidence type="ECO:0000256" key="1">
    <source>
        <dbReference type="SAM" id="MobiDB-lite"/>
    </source>
</evidence>